<sequence>MKEQIRTIRFLQEHEGKWIIFAKNQQTVQIVCALHNLGIAEVKGDQMIQELMQLLLFWPEELRKIFERNRVSRNDMVFNPGASHSQADDILCSLLETLGFADVVEEYNRIQPKWYA</sequence>
<name>A0A0F9I2E7_9ZZZZ</name>
<dbReference type="AlphaFoldDB" id="A0A0F9I2E7"/>
<protein>
    <submittedName>
        <fullName evidence="1">Uncharacterized protein</fullName>
    </submittedName>
</protein>
<comment type="caution">
    <text evidence="1">The sequence shown here is derived from an EMBL/GenBank/DDBJ whole genome shotgun (WGS) entry which is preliminary data.</text>
</comment>
<gene>
    <name evidence="1" type="ORF">LCGC14_1632800</name>
</gene>
<dbReference type="EMBL" id="LAZR01013497">
    <property type="protein sequence ID" value="KKM21707.1"/>
    <property type="molecule type" value="Genomic_DNA"/>
</dbReference>
<reference evidence="1" key="1">
    <citation type="journal article" date="2015" name="Nature">
        <title>Complex archaea that bridge the gap between prokaryotes and eukaryotes.</title>
        <authorList>
            <person name="Spang A."/>
            <person name="Saw J.H."/>
            <person name="Jorgensen S.L."/>
            <person name="Zaremba-Niedzwiedzka K."/>
            <person name="Martijn J."/>
            <person name="Lind A.E."/>
            <person name="van Eijk R."/>
            <person name="Schleper C."/>
            <person name="Guy L."/>
            <person name="Ettema T.J."/>
        </authorList>
    </citation>
    <scope>NUCLEOTIDE SEQUENCE</scope>
</reference>
<accession>A0A0F9I2E7</accession>
<evidence type="ECO:0000313" key="1">
    <source>
        <dbReference type="EMBL" id="KKM21707.1"/>
    </source>
</evidence>
<organism evidence="1">
    <name type="scientific">marine sediment metagenome</name>
    <dbReference type="NCBI Taxonomy" id="412755"/>
    <lineage>
        <taxon>unclassified sequences</taxon>
        <taxon>metagenomes</taxon>
        <taxon>ecological metagenomes</taxon>
    </lineage>
</organism>
<proteinExistence type="predicted"/>